<organism evidence="1 2">
    <name type="scientific">Bipolaris victoriae (strain FI3)</name>
    <name type="common">Victoria blight of oats agent</name>
    <name type="synonym">Cochliobolus victoriae</name>
    <dbReference type="NCBI Taxonomy" id="930091"/>
    <lineage>
        <taxon>Eukaryota</taxon>
        <taxon>Fungi</taxon>
        <taxon>Dikarya</taxon>
        <taxon>Ascomycota</taxon>
        <taxon>Pezizomycotina</taxon>
        <taxon>Dothideomycetes</taxon>
        <taxon>Pleosporomycetidae</taxon>
        <taxon>Pleosporales</taxon>
        <taxon>Pleosporineae</taxon>
        <taxon>Pleosporaceae</taxon>
        <taxon>Bipolaris</taxon>
    </lineage>
</organism>
<dbReference type="AlphaFoldDB" id="W7ECL2"/>
<protein>
    <submittedName>
        <fullName evidence="1">Uncharacterized protein</fullName>
    </submittedName>
</protein>
<dbReference type="HOGENOM" id="CLU_2399363_0_0_1"/>
<name>W7ECL2_BIPV3</name>
<dbReference type="RefSeq" id="XP_014551497.1">
    <property type="nucleotide sequence ID" value="XM_014696011.1"/>
</dbReference>
<reference evidence="1 2" key="1">
    <citation type="journal article" date="2013" name="PLoS Genet.">
        <title>Comparative genome structure, secondary metabolite, and effector coding capacity across Cochliobolus pathogens.</title>
        <authorList>
            <person name="Condon B.J."/>
            <person name="Leng Y."/>
            <person name="Wu D."/>
            <person name="Bushley K.E."/>
            <person name="Ohm R.A."/>
            <person name="Otillar R."/>
            <person name="Martin J."/>
            <person name="Schackwitz W."/>
            <person name="Grimwood J."/>
            <person name="MohdZainudin N."/>
            <person name="Xue C."/>
            <person name="Wang R."/>
            <person name="Manning V.A."/>
            <person name="Dhillon B."/>
            <person name="Tu Z.J."/>
            <person name="Steffenson B.J."/>
            <person name="Salamov A."/>
            <person name="Sun H."/>
            <person name="Lowry S."/>
            <person name="LaButti K."/>
            <person name="Han J."/>
            <person name="Copeland A."/>
            <person name="Lindquist E."/>
            <person name="Barry K."/>
            <person name="Schmutz J."/>
            <person name="Baker S.E."/>
            <person name="Ciuffetti L.M."/>
            <person name="Grigoriev I.V."/>
            <person name="Zhong S."/>
            <person name="Turgeon B.G."/>
        </authorList>
    </citation>
    <scope>NUCLEOTIDE SEQUENCE [LARGE SCALE GENOMIC DNA]</scope>
    <source>
        <strain evidence="1 2">FI3</strain>
    </source>
</reference>
<dbReference type="Proteomes" id="UP000054337">
    <property type="component" value="Unassembled WGS sequence"/>
</dbReference>
<dbReference type="EMBL" id="KI968828">
    <property type="protein sequence ID" value="EUN21917.1"/>
    <property type="molecule type" value="Genomic_DNA"/>
</dbReference>
<gene>
    <name evidence="1" type="ORF">COCVIDRAFT_112799</name>
</gene>
<keyword evidence="2" id="KW-1185">Reference proteome</keyword>
<dbReference type="GeneID" id="26250241"/>
<evidence type="ECO:0000313" key="1">
    <source>
        <dbReference type="EMBL" id="EUN21917.1"/>
    </source>
</evidence>
<sequence>MILTAGVRCFTRHTVATELHLAIHVRGLAIHVRGLALGMNQLAINMIGKNFMKYLVAPSPGVCKIEVANASAVSSSRTVPSRWSGSAQSLSNA</sequence>
<accession>W7ECL2</accession>
<proteinExistence type="predicted"/>
<evidence type="ECO:0000313" key="2">
    <source>
        <dbReference type="Proteomes" id="UP000054337"/>
    </source>
</evidence>